<protein>
    <submittedName>
        <fullName evidence="2">Uncharacterized protein</fullName>
    </submittedName>
</protein>
<feature type="transmembrane region" description="Helical" evidence="1">
    <location>
        <begin position="221"/>
        <end position="242"/>
    </location>
</feature>
<evidence type="ECO:0000256" key="1">
    <source>
        <dbReference type="SAM" id="Phobius"/>
    </source>
</evidence>
<proteinExistence type="predicted"/>
<organism evidence="2 3">
    <name type="scientific">Vagococcus fluvialis</name>
    <dbReference type="NCBI Taxonomy" id="2738"/>
    <lineage>
        <taxon>Bacteria</taxon>
        <taxon>Bacillati</taxon>
        <taxon>Bacillota</taxon>
        <taxon>Bacilli</taxon>
        <taxon>Lactobacillales</taxon>
        <taxon>Enterococcaceae</taxon>
        <taxon>Vagococcus</taxon>
    </lineage>
</organism>
<keyword evidence="1" id="KW-1133">Transmembrane helix</keyword>
<feature type="transmembrane region" description="Helical" evidence="1">
    <location>
        <begin position="7"/>
        <end position="29"/>
    </location>
</feature>
<dbReference type="EMBL" id="JAAVMB010000012">
    <property type="protein sequence ID" value="NKC68482.1"/>
    <property type="molecule type" value="Genomic_DNA"/>
</dbReference>
<dbReference type="AlphaFoldDB" id="A0A7X6D9W6"/>
<reference evidence="2 3" key="1">
    <citation type="submission" date="2020-03" db="EMBL/GenBank/DDBJ databases">
        <title>Bacterial samples isolated from urine from healthy bovine heifers (Gyr breed).</title>
        <authorList>
            <person name="Giannattasio-Ferraz S."/>
            <person name="Maskeri L."/>
            <person name="Penido A."/>
            <person name="Barbosa-Stancioli E.F."/>
            <person name="Putonti C."/>
        </authorList>
    </citation>
    <scope>NUCLEOTIDE SEQUENCE [LARGE SCALE GENOMIC DNA]</scope>
    <source>
        <strain evidence="2 3">UFMG-H7</strain>
    </source>
</reference>
<evidence type="ECO:0000313" key="3">
    <source>
        <dbReference type="Proteomes" id="UP000521358"/>
    </source>
</evidence>
<dbReference type="RefSeq" id="WP_167807671.1">
    <property type="nucleotide sequence ID" value="NZ_JAAVMB010000012.1"/>
</dbReference>
<accession>A0A7X6D9W6</accession>
<sequence>MENLDKIINYISVSLVPIIGCIITVLTYINTIKSKKIDSKINQQNQHGDNIHYEDNRKSEINIIMSSLQNKQEQLNIFQQNIDDTSKFISKYSGFFLIFIYGTNVFKILFPLPNLPVFVSNISEPFLLKFIATSLYQAVLPTIINILILIIFICIVLAIKSIIFNVNFKSIFVLLFYSLSIYLYFECFTTIKEIPITKIQFNNLTEQSVNLMSYLKSYMPFYILLTAIILWGISTSLISILFETNYTKPNLKLFRIAIPRFGFYLFLIIVPILITLATVYI</sequence>
<name>A0A7X6D9W6_9ENTE</name>
<keyword evidence="1" id="KW-0472">Membrane</keyword>
<comment type="caution">
    <text evidence="2">The sequence shown here is derived from an EMBL/GenBank/DDBJ whole genome shotgun (WGS) entry which is preliminary data.</text>
</comment>
<feature type="transmembrane region" description="Helical" evidence="1">
    <location>
        <begin position="263"/>
        <end position="280"/>
    </location>
</feature>
<dbReference type="Proteomes" id="UP000521358">
    <property type="component" value="Unassembled WGS sequence"/>
</dbReference>
<feature type="transmembrane region" description="Helical" evidence="1">
    <location>
        <begin position="95"/>
        <end position="115"/>
    </location>
</feature>
<gene>
    <name evidence="2" type="ORF">HED35_10315</name>
</gene>
<keyword evidence="1" id="KW-0812">Transmembrane</keyword>
<evidence type="ECO:0000313" key="2">
    <source>
        <dbReference type="EMBL" id="NKC68482.1"/>
    </source>
</evidence>
<feature type="transmembrane region" description="Helical" evidence="1">
    <location>
        <begin position="166"/>
        <end position="185"/>
    </location>
</feature>
<feature type="transmembrane region" description="Helical" evidence="1">
    <location>
        <begin position="135"/>
        <end position="159"/>
    </location>
</feature>